<evidence type="ECO:0000256" key="7">
    <source>
        <dbReference type="SAM" id="Phobius"/>
    </source>
</evidence>
<feature type="transmembrane region" description="Helical" evidence="7">
    <location>
        <begin position="375"/>
        <end position="394"/>
    </location>
</feature>
<feature type="transmembrane region" description="Helical" evidence="7">
    <location>
        <begin position="255"/>
        <end position="277"/>
    </location>
</feature>
<feature type="transmembrane region" description="Helical" evidence="7">
    <location>
        <begin position="166"/>
        <end position="183"/>
    </location>
</feature>
<dbReference type="RefSeq" id="WP_121134013.1">
    <property type="nucleotide sequence ID" value="NZ_JBHUFK010000005.1"/>
</dbReference>
<feature type="domain" description="Major facilitator superfamily (MFS) profile" evidence="8">
    <location>
        <begin position="1"/>
        <end position="398"/>
    </location>
</feature>
<dbReference type="OrthoDB" id="2156306at2"/>
<comment type="caution">
    <text evidence="9">The sequence shown here is derived from an EMBL/GenBank/DDBJ whole genome shotgun (WGS) entry which is preliminary data.</text>
</comment>
<evidence type="ECO:0000259" key="8">
    <source>
        <dbReference type="PROSITE" id="PS50850"/>
    </source>
</evidence>
<dbReference type="SUPFAM" id="SSF103473">
    <property type="entry name" value="MFS general substrate transporter"/>
    <property type="match status" value="1"/>
</dbReference>
<dbReference type="InterPro" id="IPR036259">
    <property type="entry name" value="MFS_trans_sf"/>
</dbReference>
<accession>A0A494YSS8</accession>
<dbReference type="InterPro" id="IPR020846">
    <property type="entry name" value="MFS_dom"/>
</dbReference>
<comment type="subcellular location">
    <subcellularLocation>
        <location evidence="1">Cell membrane</location>
        <topology evidence="1">Multi-pass membrane protein</topology>
    </subcellularLocation>
</comment>
<keyword evidence="2" id="KW-0813">Transport</keyword>
<gene>
    <name evidence="9" type="ORF">D8M05_17180</name>
</gene>
<dbReference type="GO" id="GO:0005886">
    <property type="term" value="C:plasma membrane"/>
    <property type="evidence" value="ECO:0007669"/>
    <property type="project" value="UniProtKB-SubCell"/>
</dbReference>
<reference evidence="9 10" key="1">
    <citation type="journal article" date="2015" name="Antonie Van Leeuwenhoek">
        <title>Oceanobacillus bengalensis sp. nov., a bacterium isolated from seawater of the Bay of Bengal.</title>
        <authorList>
            <person name="Yongchang O."/>
            <person name="Xiang W."/>
            <person name="Wang G."/>
        </authorList>
    </citation>
    <scope>NUCLEOTIDE SEQUENCE [LARGE SCALE GENOMIC DNA]</scope>
    <source>
        <strain evidence="9 10">MCCC 1K00260</strain>
    </source>
</reference>
<feature type="transmembrane region" description="Helical" evidence="7">
    <location>
        <begin position="43"/>
        <end position="64"/>
    </location>
</feature>
<keyword evidence="4 7" id="KW-0812">Transmembrane</keyword>
<dbReference type="Pfam" id="PF07690">
    <property type="entry name" value="MFS_1"/>
    <property type="match status" value="1"/>
</dbReference>
<feature type="transmembrane region" description="Helical" evidence="7">
    <location>
        <begin position="346"/>
        <end position="369"/>
    </location>
</feature>
<evidence type="ECO:0000256" key="2">
    <source>
        <dbReference type="ARBA" id="ARBA00022448"/>
    </source>
</evidence>
<organism evidence="9 10">
    <name type="scientific">Oceanobacillus bengalensis</name>
    <dbReference type="NCBI Taxonomy" id="1435466"/>
    <lineage>
        <taxon>Bacteria</taxon>
        <taxon>Bacillati</taxon>
        <taxon>Bacillota</taxon>
        <taxon>Bacilli</taxon>
        <taxon>Bacillales</taxon>
        <taxon>Bacillaceae</taxon>
        <taxon>Oceanobacillus</taxon>
    </lineage>
</organism>
<evidence type="ECO:0000256" key="4">
    <source>
        <dbReference type="ARBA" id="ARBA00022692"/>
    </source>
</evidence>
<keyword evidence="10" id="KW-1185">Reference proteome</keyword>
<dbReference type="CDD" id="cd06173">
    <property type="entry name" value="MFS_MefA_like"/>
    <property type="match status" value="1"/>
</dbReference>
<feature type="transmembrane region" description="Helical" evidence="7">
    <location>
        <begin position="100"/>
        <end position="127"/>
    </location>
</feature>
<feature type="transmembrane region" description="Helical" evidence="7">
    <location>
        <begin position="12"/>
        <end position="37"/>
    </location>
</feature>
<keyword evidence="6 7" id="KW-0472">Membrane</keyword>
<evidence type="ECO:0000256" key="6">
    <source>
        <dbReference type="ARBA" id="ARBA00023136"/>
    </source>
</evidence>
<dbReference type="PRINTS" id="PR01988">
    <property type="entry name" value="EXPORTERBACE"/>
</dbReference>
<evidence type="ECO:0000256" key="1">
    <source>
        <dbReference type="ARBA" id="ARBA00004651"/>
    </source>
</evidence>
<dbReference type="PANTHER" id="PTHR43266:SF2">
    <property type="entry name" value="MAJOR FACILITATOR SUPERFAMILY (MFS) PROFILE DOMAIN-CONTAINING PROTEIN"/>
    <property type="match status" value="1"/>
</dbReference>
<dbReference type="InterPro" id="IPR022324">
    <property type="entry name" value="Bacilysin_exporter_BacE_put"/>
</dbReference>
<evidence type="ECO:0000256" key="5">
    <source>
        <dbReference type="ARBA" id="ARBA00022989"/>
    </source>
</evidence>
<dbReference type="PROSITE" id="PS50850">
    <property type="entry name" value="MFS"/>
    <property type="match status" value="1"/>
</dbReference>
<name>A0A494YSS8_9BACI</name>
<evidence type="ECO:0000313" key="10">
    <source>
        <dbReference type="Proteomes" id="UP000281813"/>
    </source>
</evidence>
<dbReference type="GO" id="GO:0022857">
    <property type="term" value="F:transmembrane transporter activity"/>
    <property type="evidence" value="ECO:0007669"/>
    <property type="project" value="InterPro"/>
</dbReference>
<sequence>MNKNANQWRDPTILLFSIGISSIGDFIYLVAINIIVYQLTGSAAAVAALWIIGPLTNIVTKFWTGSYIDYRSKRKVMMITYIVRAMFICLIPFAPNMITIYGILVILSVANSFFNPSSMTYVTMLVPKGKRKRFNSIRSFASSGAFIIGPAIGGTLILLTSVEATLWLNALFFVIPAILLLFLPEKENIEKGTLPTLTFSQVVRDFSVVQKFMSNNKYVSYIYFVFILILIFSFAMDAQEVVFTQQVVGLSEMEYSLLISITGIGSVVGATLLSVFANKFSIRYMIAIGLMMMTIGYVIYAFSWSFASIVVGFVILGFFNVLLNAGMMTFYQNNVPVEIMGRVTSIYQLIQSTIQVAFILAIGVVADIVSLRLTIATLALVMLLSSFIFSFFVLKPNKKLYYHEDDTGEEEIKVEGNETF</sequence>
<dbReference type="EMBL" id="RBZO01000036">
    <property type="protein sequence ID" value="RKQ13143.1"/>
    <property type="molecule type" value="Genomic_DNA"/>
</dbReference>
<keyword evidence="5 7" id="KW-1133">Transmembrane helix</keyword>
<dbReference type="Proteomes" id="UP000281813">
    <property type="component" value="Unassembled WGS sequence"/>
</dbReference>
<feature type="transmembrane region" description="Helical" evidence="7">
    <location>
        <begin position="218"/>
        <end position="235"/>
    </location>
</feature>
<feature type="transmembrane region" description="Helical" evidence="7">
    <location>
        <begin position="139"/>
        <end position="160"/>
    </location>
</feature>
<dbReference type="AlphaFoldDB" id="A0A494YSS8"/>
<protein>
    <submittedName>
        <fullName evidence="9">MFS transporter</fullName>
    </submittedName>
</protein>
<keyword evidence="3" id="KW-1003">Cell membrane</keyword>
<dbReference type="PANTHER" id="PTHR43266">
    <property type="entry name" value="MACROLIDE-EFFLUX PROTEIN"/>
    <property type="match status" value="1"/>
</dbReference>
<dbReference type="InterPro" id="IPR011701">
    <property type="entry name" value="MFS"/>
</dbReference>
<feature type="transmembrane region" description="Helical" evidence="7">
    <location>
        <begin position="306"/>
        <end position="325"/>
    </location>
</feature>
<proteinExistence type="predicted"/>
<feature type="transmembrane region" description="Helical" evidence="7">
    <location>
        <begin position="76"/>
        <end position="94"/>
    </location>
</feature>
<dbReference type="Gene3D" id="1.20.1250.20">
    <property type="entry name" value="MFS general substrate transporter like domains"/>
    <property type="match status" value="1"/>
</dbReference>
<evidence type="ECO:0000313" key="9">
    <source>
        <dbReference type="EMBL" id="RKQ13143.1"/>
    </source>
</evidence>
<evidence type="ECO:0000256" key="3">
    <source>
        <dbReference type="ARBA" id="ARBA00022475"/>
    </source>
</evidence>
<feature type="transmembrane region" description="Helical" evidence="7">
    <location>
        <begin position="284"/>
        <end position="300"/>
    </location>
</feature>